<keyword evidence="2" id="KW-1185">Reference proteome</keyword>
<reference evidence="1" key="2">
    <citation type="submission" date="2020-09" db="EMBL/GenBank/DDBJ databases">
        <authorList>
            <person name="Sun Q."/>
            <person name="Ohkuma M."/>
        </authorList>
    </citation>
    <scope>NUCLEOTIDE SEQUENCE</scope>
    <source>
        <strain evidence="1">JCM 19831</strain>
    </source>
</reference>
<name>A0A917UJC8_9ACTN</name>
<dbReference type="Pfam" id="PF11171">
    <property type="entry name" value="DUF2958"/>
    <property type="match status" value="1"/>
</dbReference>
<dbReference type="EMBL" id="BMPI01000136">
    <property type="protein sequence ID" value="GGM90074.1"/>
    <property type="molecule type" value="Genomic_DNA"/>
</dbReference>
<proteinExistence type="predicted"/>
<dbReference type="AlphaFoldDB" id="A0A917UJC8"/>
<evidence type="ECO:0008006" key="3">
    <source>
        <dbReference type="Google" id="ProtNLM"/>
    </source>
</evidence>
<sequence>MSMRTTDPAFDLMPREIREAIPALYAQDGKGDEATVYVKFFLPATSWTWYATEFDPEDGIFFGLVVGHETELGNFALAELQQVSRYSGAILVERDLYFTPKTLAEVRRELAGQR</sequence>
<dbReference type="Proteomes" id="UP000642070">
    <property type="component" value="Unassembled WGS sequence"/>
</dbReference>
<comment type="caution">
    <text evidence="1">The sequence shown here is derived from an EMBL/GenBank/DDBJ whole genome shotgun (WGS) entry which is preliminary data.</text>
</comment>
<dbReference type="RefSeq" id="WP_229837311.1">
    <property type="nucleotide sequence ID" value="NZ_BMPI01000136.1"/>
</dbReference>
<organism evidence="1 2">
    <name type="scientific">Dactylosporangium sucinum</name>
    <dbReference type="NCBI Taxonomy" id="1424081"/>
    <lineage>
        <taxon>Bacteria</taxon>
        <taxon>Bacillati</taxon>
        <taxon>Actinomycetota</taxon>
        <taxon>Actinomycetes</taxon>
        <taxon>Micromonosporales</taxon>
        <taxon>Micromonosporaceae</taxon>
        <taxon>Dactylosporangium</taxon>
    </lineage>
</organism>
<dbReference type="InterPro" id="IPR021341">
    <property type="entry name" value="DUF2958"/>
</dbReference>
<protein>
    <recommendedName>
        <fullName evidence="3">DUF2958 domain-containing protein</fullName>
    </recommendedName>
</protein>
<reference evidence="1" key="1">
    <citation type="journal article" date="2014" name="Int. J. Syst. Evol. Microbiol.">
        <title>Complete genome sequence of Corynebacterium casei LMG S-19264T (=DSM 44701T), isolated from a smear-ripened cheese.</title>
        <authorList>
            <consortium name="US DOE Joint Genome Institute (JGI-PGF)"/>
            <person name="Walter F."/>
            <person name="Albersmeier A."/>
            <person name="Kalinowski J."/>
            <person name="Ruckert C."/>
        </authorList>
    </citation>
    <scope>NUCLEOTIDE SEQUENCE</scope>
    <source>
        <strain evidence="1">JCM 19831</strain>
    </source>
</reference>
<gene>
    <name evidence="1" type="ORF">GCM10007977_110170</name>
</gene>
<accession>A0A917UJC8</accession>
<evidence type="ECO:0000313" key="1">
    <source>
        <dbReference type="EMBL" id="GGM90074.1"/>
    </source>
</evidence>
<evidence type="ECO:0000313" key="2">
    <source>
        <dbReference type="Proteomes" id="UP000642070"/>
    </source>
</evidence>